<organism evidence="11 12">
    <name type="scientific">Zophobas morio</name>
    <dbReference type="NCBI Taxonomy" id="2755281"/>
    <lineage>
        <taxon>Eukaryota</taxon>
        <taxon>Metazoa</taxon>
        <taxon>Ecdysozoa</taxon>
        <taxon>Arthropoda</taxon>
        <taxon>Hexapoda</taxon>
        <taxon>Insecta</taxon>
        <taxon>Pterygota</taxon>
        <taxon>Neoptera</taxon>
        <taxon>Endopterygota</taxon>
        <taxon>Coleoptera</taxon>
        <taxon>Polyphaga</taxon>
        <taxon>Cucujiformia</taxon>
        <taxon>Tenebrionidae</taxon>
        <taxon>Zophobas</taxon>
    </lineage>
</organism>
<dbReference type="Pfam" id="PF00498">
    <property type="entry name" value="FHA"/>
    <property type="match status" value="1"/>
</dbReference>
<evidence type="ECO:0008006" key="13">
    <source>
        <dbReference type="Google" id="ProtNLM"/>
    </source>
</evidence>
<protein>
    <recommendedName>
        <fullName evidence="13">Serine/threonine-protein kinase Chk2</fullName>
    </recommendedName>
</protein>
<evidence type="ECO:0000256" key="6">
    <source>
        <dbReference type="PROSITE-ProRule" id="PRU10141"/>
    </source>
</evidence>
<keyword evidence="5 6" id="KW-0067">ATP-binding</keyword>
<dbReference type="Pfam" id="PF00069">
    <property type="entry name" value="Pkinase"/>
    <property type="match status" value="1"/>
</dbReference>
<dbReference type="SMART" id="SM00220">
    <property type="entry name" value="S_TKc"/>
    <property type="match status" value="1"/>
</dbReference>
<dbReference type="InterPro" id="IPR017441">
    <property type="entry name" value="Protein_kinase_ATP_BS"/>
</dbReference>
<dbReference type="InterPro" id="IPR011009">
    <property type="entry name" value="Kinase-like_dom_sf"/>
</dbReference>
<feature type="region of interest" description="Disordered" evidence="8">
    <location>
        <begin position="430"/>
        <end position="449"/>
    </location>
</feature>
<keyword evidence="12" id="KW-1185">Reference proteome</keyword>
<dbReference type="SUPFAM" id="SSF49879">
    <property type="entry name" value="SMAD/FHA domain"/>
    <property type="match status" value="1"/>
</dbReference>
<evidence type="ECO:0000256" key="8">
    <source>
        <dbReference type="SAM" id="MobiDB-lite"/>
    </source>
</evidence>
<dbReference type="InterPro" id="IPR008271">
    <property type="entry name" value="Ser/Thr_kinase_AS"/>
</dbReference>
<feature type="domain" description="Protein kinase" evidence="10">
    <location>
        <begin position="146"/>
        <end position="410"/>
    </location>
</feature>
<dbReference type="InterPro" id="IPR000253">
    <property type="entry name" value="FHA_dom"/>
</dbReference>
<dbReference type="InterPro" id="IPR000719">
    <property type="entry name" value="Prot_kinase_dom"/>
</dbReference>
<gene>
    <name evidence="11" type="ORF">Zmor_023792</name>
</gene>
<dbReference type="FunFam" id="3.30.200.20:FF:000042">
    <property type="entry name" value="Aurora kinase A"/>
    <property type="match status" value="1"/>
</dbReference>
<dbReference type="InterPro" id="IPR008984">
    <property type="entry name" value="SMAD_FHA_dom_sf"/>
</dbReference>
<evidence type="ECO:0000256" key="4">
    <source>
        <dbReference type="ARBA" id="ARBA00022777"/>
    </source>
</evidence>
<keyword evidence="3 6" id="KW-0547">Nucleotide-binding</keyword>
<dbReference type="PROSITE" id="PS00107">
    <property type="entry name" value="PROTEIN_KINASE_ATP"/>
    <property type="match status" value="1"/>
</dbReference>
<dbReference type="PROSITE" id="PS00108">
    <property type="entry name" value="PROTEIN_KINASE_ST"/>
    <property type="match status" value="1"/>
</dbReference>
<dbReference type="FunFam" id="1.10.510.10:FF:000571">
    <property type="entry name" value="Maternal embryonic leucine zipper kinase"/>
    <property type="match status" value="1"/>
</dbReference>
<dbReference type="GO" id="GO:0005524">
    <property type="term" value="F:ATP binding"/>
    <property type="evidence" value="ECO:0007669"/>
    <property type="project" value="UniProtKB-UniRule"/>
</dbReference>
<evidence type="ECO:0000256" key="2">
    <source>
        <dbReference type="ARBA" id="ARBA00022679"/>
    </source>
</evidence>
<dbReference type="PROSITE" id="PS50011">
    <property type="entry name" value="PROTEIN_KINASE_DOM"/>
    <property type="match status" value="1"/>
</dbReference>
<evidence type="ECO:0000256" key="5">
    <source>
        <dbReference type="ARBA" id="ARBA00022840"/>
    </source>
</evidence>
<evidence type="ECO:0000259" key="10">
    <source>
        <dbReference type="PROSITE" id="PS50011"/>
    </source>
</evidence>
<dbReference type="SUPFAM" id="SSF56112">
    <property type="entry name" value="Protein kinase-like (PK-like)"/>
    <property type="match status" value="1"/>
</dbReference>
<feature type="binding site" evidence="6">
    <location>
        <position position="175"/>
    </location>
    <ligand>
        <name>ATP</name>
        <dbReference type="ChEBI" id="CHEBI:30616"/>
    </ligand>
</feature>
<dbReference type="GO" id="GO:0004674">
    <property type="term" value="F:protein serine/threonine kinase activity"/>
    <property type="evidence" value="ECO:0007669"/>
    <property type="project" value="UniProtKB-KW"/>
</dbReference>
<dbReference type="EMBL" id="JALNTZ010000007">
    <property type="protein sequence ID" value="KAJ3646195.1"/>
    <property type="molecule type" value="Genomic_DNA"/>
</dbReference>
<dbReference type="Proteomes" id="UP001168821">
    <property type="component" value="Unassembled WGS sequence"/>
</dbReference>
<dbReference type="Gene3D" id="1.10.510.10">
    <property type="entry name" value="Transferase(Phosphotransferase) domain 1"/>
    <property type="match status" value="1"/>
</dbReference>
<proteinExistence type="inferred from homology"/>
<dbReference type="PANTHER" id="PTHR24347">
    <property type="entry name" value="SERINE/THREONINE-PROTEIN KINASE"/>
    <property type="match status" value="1"/>
</dbReference>
<evidence type="ECO:0000256" key="3">
    <source>
        <dbReference type="ARBA" id="ARBA00022741"/>
    </source>
</evidence>
<feature type="domain" description="FHA" evidence="9">
    <location>
        <begin position="48"/>
        <end position="102"/>
    </location>
</feature>
<dbReference type="SMART" id="SM00240">
    <property type="entry name" value="FHA"/>
    <property type="match status" value="1"/>
</dbReference>
<evidence type="ECO:0000256" key="7">
    <source>
        <dbReference type="RuleBase" id="RU000304"/>
    </source>
</evidence>
<evidence type="ECO:0000313" key="11">
    <source>
        <dbReference type="EMBL" id="KAJ3646195.1"/>
    </source>
</evidence>
<dbReference type="Gene3D" id="2.60.200.20">
    <property type="match status" value="1"/>
</dbReference>
<comment type="caution">
    <text evidence="11">The sequence shown here is derived from an EMBL/GenBank/DDBJ whole genome shotgun (WGS) entry which is preliminary data.</text>
</comment>
<dbReference type="PROSITE" id="PS50006">
    <property type="entry name" value="FHA_DOMAIN"/>
    <property type="match status" value="1"/>
</dbReference>
<evidence type="ECO:0000313" key="12">
    <source>
        <dbReference type="Proteomes" id="UP001168821"/>
    </source>
</evidence>
<dbReference type="AlphaFoldDB" id="A0AA38HXQ8"/>
<keyword evidence="4" id="KW-0418">Kinase</keyword>
<comment type="similarity">
    <text evidence="7">Belongs to the protein kinase superfamily.</text>
</comment>
<evidence type="ECO:0000259" key="9">
    <source>
        <dbReference type="PROSITE" id="PS50006"/>
    </source>
</evidence>
<evidence type="ECO:0000256" key="1">
    <source>
        <dbReference type="ARBA" id="ARBA00022527"/>
    </source>
</evidence>
<reference evidence="11" key="1">
    <citation type="journal article" date="2023" name="G3 (Bethesda)">
        <title>Whole genome assemblies of Zophobas morio and Tenebrio molitor.</title>
        <authorList>
            <person name="Kaur S."/>
            <person name="Stinson S.A."/>
            <person name="diCenzo G.C."/>
        </authorList>
    </citation>
    <scope>NUCLEOTIDE SEQUENCE</scope>
    <source>
        <strain evidence="11">QUZm001</strain>
    </source>
</reference>
<sequence>MEDLPGTQTQEDYIESSQEPEIDIIKPWGRLCGFLKTLASVDLTESTFTFGRAPNCTLQIDKQNFPQLLNVSKVHFQIVKEDDMVYLIDLSKNGTFINSEKVGRNNRHIISDGDIISIGHPSTRIYYFSSNINIEDYNYPEEMSKYFISKRIGRGAFGEVHLAYDKQTCEKFAIKRLNKAKSSGNVEGHISPPEKVKTEIEILTSFSHAFIIQMKEVFESDREVFLVLEYMSGGELTSRILSSAPFPEGEVKFIFYQILQAVRYLHLNGVTHRDLKPENVLLCSDTPFPMIKVSDFGLSKILDDTSMMETVCGTVSYAAPEVLKSSEKYNKKIDIWSCGVILFYMLSRTLPFRGPDRDAIARKIVAGQIGWVSKAWKGVSVSAKDLIRKMLTIDPERRISTTGIFRHDWIEIDKRMKHSVEQLMIGTFEESDSERSSGTLYPEKRPRMN</sequence>
<keyword evidence="2" id="KW-0808">Transferase</keyword>
<accession>A0AA38HXQ8</accession>
<name>A0AA38HXQ8_9CUCU</name>
<keyword evidence="1 7" id="KW-0723">Serine/threonine-protein kinase</keyword>